<organism evidence="1 2">
    <name type="scientific">Geodia barretti</name>
    <name type="common">Barrett's horny sponge</name>
    <dbReference type="NCBI Taxonomy" id="519541"/>
    <lineage>
        <taxon>Eukaryota</taxon>
        <taxon>Metazoa</taxon>
        <taxon>Porifera</taxon>
        <taxon>Demospongiae</taxon>
        <taxon>Heteroscleromorpha</taxon>
        <taxon>Tetractinellida</taxon>
        <taxon>Astrophorina</taxon>
        <taxon>Geodiidae</taxon>
        <taxon>Geodia</taxon>
    </lineage>
</organism>
<dbReference type="SUPFAM" id="SSF50249">
    <property type="entry name" value="Nucleic acid-binding proteins"/>
    <property type="match status" value="1"/>
</dbReference>
<accession>A0AA35TMB0</accession>
<proteinExistence type="predicted"/>
<dbReference type="Gene3D" id="2.40.50.140">
    <property type="entry name" value="Nucleic acid-binding proteins"/>
    <property type="match status" value="1"/>
</dbReference>
<evidence type="ECO:0000313" key="1">
    <source>
        <dbReference type="EMBL" id="CAI8049536.1"/>
    </source>
</evidence>
<dbReference type="PANTHER" id="PTHR21166:SF2">
    <property type="entry name" value="CELL DIVISION CONTROL PROTEIN 24 OB DOMAIN-CONTAINING PROTEIN-RELATED"/>
    <property type="match status" value="1"/>
</dbReference>
<dbReference type="EMBL" id="CASHTH010003800">
    <property type="protein sequence ID" value="CAI8049536.1"/>
    <property type="molecule type" value="Genomic_DNA"/>
</dbReference>
<dbReference type="AlphaFoldDB" id="A0AA35TMB0"/>
<protein>
    <submittedName>
        <fullName evidence="1">Meiosis-specific with OB domain-containing protein</fullName>
    </submittedName>
</protein>
<gene>
    <name evidence="1" type="ORF">GBAR_LOCUS27272</name>
</gene>
<dbReference type="GO" id="GO:0000712">
    <property type="term" value="P:resolution of meiotic recombination intermediates"/>
    <property type="evidence" value="ECO:0007669"/>
    <property type="project" value="TreeGrafter"/>
</dbReference>
<dbReference type="Proteomes" id="UP001174909">
    <property type="component" value="Unassembled WGS sequence"/>
</dbReference>
<evidence type="ECO:0000313" key="2">
    <source>
        <dbReference type="Proteomes" id="UP001174909"/>
    </source>
</evidence>
<sequence length="293" mass="31966">MRSRSGKPLKKCEVRLMDDGCSSFSFTIWDEELIDFAQTWTPKENIVFVVDAKVNFNSYSNSMVASCDPKTIITTNPDCREAHQLYQYAQGLGDLNTEAEEEKDTAGNSSFTDISVITKVYTVAELLRAQASGKEPSFSGILYAILMSIGIDEEADPARIISFRCTTCKMKAQQSSRQCTNASCPSLSSSSSSLFATEAQFSLPLALADHTGGLEGVRLAGKAASDLLQLTPGEFLEGTHPEDKMALKLRLQLERFKIYFKSGVVSGDKQKPLVRILSMSPTQPGDLVLAATS</sequence>
<dbReference type="GO" id="GO:0008310">
    <property type="term" value="F:single-stranded DNA 3'-5' DNA exonuclease activity"/>
    <property type="evidence" value="ECO:0007669"/>
    <property type="project" value="TreeGrafter"/>
</dbReference>
<comment type="caution">
    <text evidence="1">The sequence shown here is derived from an EMBL/GenBank/DDBJ whole genome shotgun (WGS) entry which is preliminary data.</text>
</comment>
<dbReference type="GO" id="GO:0003697">
    <property type="term" value="F:single-stranded DNA binding"/>
    <property type="evidence" value="ECO:0007669"/>
    <property type="project" value="TreeGrafter"/>
</dbReference>
<keyword evidence="2" id="KW-1185">Reference proteome</keyword>
<dbReference type="InterPro" id="IPR012340">
    <property type="entry name" value="NA-bd_OB-fold"/>
</dbReference>
<dbReference type="InterPro" id="IPR052469">
    <property type="entry name" value="MEIOB"/>
</dbReference>
<name>A0AA35TMB0_GEOBA</name>
<reference evidence="1" key="1">
    <citation type="submission" date="2023-03" db="EMBL/GenBank/DDBJ databases">
        <authorList>
            <person name="Steffen K."/>
            <person name="Cardenas P."/>
        </authorList>
    </citation>
    <scope>NUCLEOTIDE SEQUENCE</scope>
</reference>
<dbReference type="PANTHER" id="PTHR21166">
    <property type="entry name" value="CELL DIVISION CONTROL PROTEIN 24 OB DOMAIN-CONTAINING PROTEIN-RELATED"/>
    <property type="match status" value="1"/>
</dbReference>